<accession>A0A4Z2FGP6</accession>
<name>A0A4Z2FGP6_9TELE</name>
<dbReference type="EMBL" id="SRLO01001219">
    <property type="protein sequence ID" value="TNN40090.1"/>
    <property type="molecule type" value="Genomic_DNA"/>
</dbReference>
<comment type="caution">
    <text evidence="2">The sequence shown here is derived from an EMBL/GenBank/DDBJ whole genome shotgun (WGS) entry which is preliminary data.</text>
</comment>
<feature type="compositionally biased region" description="Polar residues" evidence="1">
    <location>
        <begin position="1"/>
        <end position="10"/>
    </location>
</feature>
<proteinExistence type="predicted"/>
<evidence type="ECO:0000313" key="3">
    <source>
        <dbReference type="Proteomes" id="UP000314294"/>
    </source>
</evidence>
<evidence type="ECO:0000256" key="1">
    <source>
        <dbReference type="SAM" id="MobiDB-lite"/>
    </source>
</evidence>
<protein>
    <submittedName>
        <fullName evidence="2">Uncharacterized protein</fullName>
    </submittedName>
</protein>
<reference evidence="2 3" key="1">
    <citation type="submission" date="2019-03" db="EMBL/GenBank/DDBJ databases">
        <title>First draft genome of Liparis tanakae, snailfish: a comprehensive survey of snailfish specific genes.</title>
        <authorList>
            <person name="Kim W."/>
            <person name="Song I."/>
            <person name="Jeong J.-H."/>
            <person name="Kim D."/>
            <person name="Kim S."/>
            <person name="Ryu S."/>
            <person name="Song J.Y."/>
            <person name="Lee S.K."/>
        </authorList>
    </citation>
    <scope>NUCLEOTIDE SEQUENCE [LARGE SCALE GENOMIC DNA]</scope>
    <source>
        <tissue evidence="2">Muscle</tissue>
    </source>
</reference>
<dbReference type="AlphaFoldDB" id="A0A4Z2FGP6"/>
<organism evidence="2 3">
    <name type="scientific">Liparis tanakae</name>
    <name type="common">Tanaka's snailfish</name>
    <dbReference type="NCBI Taxonomy" id="230148"/>
    <lineage>
        <taxon>Eukaryota</taxon>
        <taxon>Metazoa</taxon>
        <taxon>Chordata</taxon>
        <taxon>Craniata</taxon>
        <taxon>Vertebrata</taxon>
        <taxon>Euteleostomi</taxon>
        <taxon>Actinopterygii</taxon>
        <taxon>Neopterygii</taxon>
        <taxon>Teleostei</taxon>
        <taxon>Neoteleostei</taxon>
        <taxon>Acanthomorphata</taxon>
        <taxon>Eupercaria</taxon>
        <taxon>Perciformes</taxon>
        <taxon>Cottioidei</taxon>
        <taxon>Cottales</taxon>
        <taxon>Liparidae</taxon>
        <taxon>Liparis</taxon>
    </lineage>
</organism>
<feature type="region of interest" description="Disordered" evidence="1">
    <location>
        <begin position="1"/>
        <end position="22"/>
    </location>
</feature>
<keyword evidence="3" id="KW-1185">Reference proteome</keyword>
<gene>
    <name evidence="2" type="ORF">EYF80_049739</name>
</gene>
<dbReference type="Proteomes" id="UP000314294">
    <property type="component" value="Unassembled WGS sequence"/>
</dbReference>
<evidence type="ECO:0000313" key="2">
    <source>
        <dbReference type="EMBL" id="TNN40090.1"/>
    </source>
</evidence>
<sequence length="120" mass="13186">MESQTPTMLTTVEEPRTGSMWGGMPCQKSCGGVGRVGGWGQSPGYRGWLGTKQSEQRLTGLTCGIHIRLLQQPAMHPLPINDTGSSKKMAQCTFPPPRRLSPCLAQCFRDHCPSQEMLRI</sequence>